<dbReference type="Gene3D" id="3.30.1330.70">
    <property type="entry name" value="Holliday junction resolvase RusA"/>
    <property type="match status" value="1"/>
</dbReference>
<dbReference type="Proteomes" id="UP000004594">
    <property type="component" value="Unassembled WGS sequence"/>
</dbReference>
<evidence type="ECO:0000313" key="1">
    <source>
        <dbReference type="EMBL" id="EFR42959.1"/>
    </source>
</evidence>
<accession>E4L8C1</accession>
<dbReference type="InterPro" id="IPR036614">
    <property type="entry name" value="RusA-like_sf"/>
</dbReference>
<dbReference type="GO" id="GO:0006310">
    <property type="term" value="P:DNA recombination"/>
    <property type="evidence" value="ECO:0007669"/>
    <property type="project" value="InterPro"/>
</dbReference>
<keyword evidence="1" id="KW-0378">Hydrolase</keyword>
<dbReference type="GO" id="GO:0000287">
    <property type="term" value="F:magnesium ion binding"/>
    <property type="evidence" value="ECO:0007669"/>
    <property type="project" value="InterPro"/>
</dbReference>
<dbReference type="GO" id="GO:0016787">
    <property type="term" value="F:hydrolase activity"/>
    <property type="evidence" value="ECO:0007669"/>
    <property type="project" value="UniProtKB-KW"/>
</dbReference>
<dbReference type="AlphaFoldDB" id="E4L8C1"/>
<evidence type="ECO:0000313" key="2">
    <source>
        <dbReference type="Proteomes" id="UP000004594"/>
    </source>
</evidence>
<gene>
    <name evidence="1" type="primary">rusA</name>
    <name evidence="1" type="ORF">HMPREF9220_1104</name>
</gene>
<protein>
    <submittedName>
        <fullName evidence="1">Crossover junction endodeoxyribonuclease RusA</fullName>
        <ecNumber evidence="1">3.1.22.4</ecNumber>
    </submittedName>
</protein>
<name>E4L8C1_9FIRM</name>
<dbReference type="Pfam" id="PF05866">
    <property type="entry name" value="RusA"/>
    <property type="match status" value="1"/>
</dbReference>
<dbReference type="GO" id="GO:0006281">
    <property type="term" value="P:DNA repair"/>
    <property type="evidence" value="ECO:0007669"/>
    <property type="project" value="InterPro"/>
</dbReference>
<dbReference type="RefSeq" id="WP_007554366.1">
    <property type="nucleotide sequence ID" value="NZ_AENT01000012.1"/>
</dbReference>
<dbReference type="eggNOG" id="COG4570">
    <property type="taxonomic scope" value="Bacteria"/>
</dbReference>
<dbReference type="EC" id="3.1.22.4" evidence="1"/>
<dbReference type="InterPro" id="IPR008822">
    <property type="entry name" value="Endonuclease_RusA-like"/>
</dbReference>
<organism evidence="1 2">
    <name type="scientific">Dialister micraerophilus UPII 345-E</name>
    <dbReference type="NCBI Taxonomy" id="910314"/>
    <lineage>
        <taxon>Bacteria</taxon>
        <taxon>Bacillati</taxon>
        <taxon>Bacillota</taxon>
        <taxon>Negativicutes</taxon>
        <taxon>Veillonellales</taxon>
        <taxon>Veillonellaceae</taxon>
        <taxon>Dialister</taxon>
    </lineage>
</organism>
<sequence>MTIIIPGRLPCMNDLISADRRNRYAGAKLKKDTQKALIPLMLAQAKGKRFKGRVLIKAKFFEVNRRRDEDNVISGLKFILDALQEAEIIKGDGQKYVHVLPEVFVDEINPRIEIEIK</sequence>
<dbReference type="EMBL" id="AENT01000012">
    <property type="protein sequence ID" value="EFR42959.1"/>
    <property type="molecule type" value="Genomic_DNA"/>
</dbReference>
<dbReference type="OrthoDB" id="2087700at2"/>
<dbReference type="SUPFAM" id="SSF103084">
    <property type="entry name" value="Holliday junction resolvase RusA"/>
    <property type="match status" value="1"/>
</dbReference>
<proteinExistence type="predicted"/>
<comment type="caution">
    <text evidence="1">The sequence shown here is derived from an EMBL/GenBank/DDBJ whole genome shotgun (WGS) entry which is preliminary data.</text>
</comment>
<reference evidence="1 2" key="1">
    <citation type="submission" date="2010-11" db="EMBL/GenBank/DDBJ databases">
        <authorList>
            <person name="Durkin A.S."/>
            <person name="Madupu R."/>
            <person name="Torralba M."/>
            <person name="Gillis M."/>
            <person name="Methe B."/>
            <person name="Sutton G."/>
            <person name="Nelson K.E."/>
        </authorList>
    </citation>
    <scope>NUCLEOTIDE SEQUENCE [LARGE SCALE GENOMIC DNA]</scope>
    <source>
        <strain evidence="1 2">UPII 345-E</strain>
    </source>
</reference>